<feature type="domain" description="Integrase catalytic" evidence="3">
    <location>
        <begin position="251"/>
        <end position="417"/>
    </location>
</feature>
<dbReference type="Proteomes" id="UP000697330">
    <property type="component" value="Unassembled WGS sequence"/>
</dbReference>
<dbReference type="InterPro" id="IPR036397">
    <property type="entry name" value="RNaseH_sf"/>
</dbReference>
<dbReference type="Gene3D" id="3.30.420.10">
    <property type="entry name" value="Ribonuclease H-like superfamily/Ribonuclease H"/>
    <property type="match status" value="1"/>
</dbReference>
<sequence length="424" mass="46951">MYSREDVELALLALGEGMSKREAAELVGCGEDAVRAWAAGRLPHSCRPRERYREGARRGPRREEAAMCARGTYDPPATGPLAGLTPDQIENLLLRAVLDDLKGGGCAPASISNRSKCELGERLRRATGLPLRSVTGFLRISRSSYEYHRARLGRDRDAGLRPLVREAFEAGRGRYGYRRVHAELRRRGVVASEKRVRRVMREEGLVARRPRRKRHSSYEGEPDARPANLPRERAEARRAAGEDFRADHDFSAAAPGELLVTDVTEFAMDGYRCYLSPVVDCFDGMPLAWSLSLHPDSALCDSSLAAALDALPGGARPTVHTDGGGPYRAASWKGLCERRHVARSMSRPARSGDNAPAEGFFGTLKTEMFDGRDWAGVGLEEFRGEVDAYMAWYRDGRLKRFDEPGGGCSYETIEGRRRRLGLAV</sequence>
<dbReference type="GO" id="GO:0015074">
    <property type="term" value="P:DNA integration"/>
    <property type="evidence" value="ECO:0007669"/>
    <property type="project" value="InterPro"/>
</dbReference>
<dbReference type="RefSeq" id="WP_274959387.1">
    <property type="nucleotide sequence ID" value="NZ_DYWQ01000118.1"/>
</dbReference>
<dbReference type="Pfam" id="PF13276">
    <property type="entry name" value="HTH_21"/>
    <property type="match status" value="1"/>
</dbReference>
<feature type="compositionally biased region" description="Basic and acidic residues" evidence="2">
    <location>
        <begin position="216"/>
        <end position="237"/>
    </location>
</feature>
<reference evidence="4" key="2">
    <citation type="submission" date="2021-09" db="EMBL/GenBank/DDBJ databases">
        <authorList>
            <person name="Gilroy R."/>
        </authorList>
    </citation>
    <scope>NUCLEOTIDE SEQUENCE</scope>
    <source>
        <strain evidence="4">CHK124-7917</strain>
    </source>
</reference>
<organism evidence="4 5">
    <name type="scientific">Thermophilibacter provencensis</name>
    <dbReference type="NCBI Taxonomy" id="1852386"/>
    <lineage>
        <taxon>Bacteria</taxon>
        <taxon>Bacillati</taxon>
        <taxon>Actinomycetota</taxon>
        <taxon>Coriobacteriia</taxon>
        <taxon>Coriobacteriales</taxon>
        <taxon>Atopobiaceae</taxon>
        <taxon>Thermophilibacter</taxon>
    </lineage>
</organism>
<gene>
    <name evidence="4" type="ORF">K8U72_07830</name>
</gene>
<dbReference type="InterPro" id="IPR001584">
    <property type="entry name" value="Integrase_cat-core"/>
</dbReference>
<dbReference type="NCBIfam" id="NF033516">
    <property type="entry name" value="transpos_IS3"/>
    <property type="match status" value="1"/>
</dbReference>
<reference evidence="4" key="1">
    <citation type="journal article" date="2021" name="PeerJ">
        <title>Extensive microbial diversity within the chicken gut microbiome revealed by metagenomics and culture.</title>
        <authorList>
            <person name="Gilroy R."/>
            <person name="Ravi A."/>
            <person name="Getino M."/>
            <person name="Pursley I."/>
            <person name="Horton D.L."/>
            <person name="Alikhan N.F."/>
            <person name="Baker D."/>
            <person name="Gharbi K."/>
            <person name="Hall N."/>
            <person name="Watson M."/>
            <person name="Adriaenssens E.M."/>
            <person name="Foster-Nyarko E."/>
            <person name="Jarju S."/>
            <person name="Secka A."/>
            <person name="Antonio M."/>
            <person name="Oren A."/>
            <person name="Chaudhuri R.R."/>
            <person name="La Ragione R."/>
            <person name="Hildebrand F."/>
            <person name="Pallen M.J."/>
        </authorList>
    </citation>
    <scope>NUCLEOTIDE SEQUENCE</scope>
    <source>
        <strain evidence="4">CHK124-7917</strain>
    </source>
</reference>
<evidence type="ECO:0000313" key="5">
    <source>
        <dbReference type="Proteomes" id="UP000697330"/>
    </source>
</evidence>
<evidence type="ECO:0000259" key="3">
    <source>
        <dbReference type="PROSITE" id="PS50994"/>
    </source>
</evidence>
<dbReference type="PROSITE" id="PS50994">
    <property type="entry name" value="INTEGRASE"/>
    <property type="match status" value="1"/>
</dbReference>
<evidence type="ECO:0000256" key="1">
    <source>
        <dbReference type="ARBA" id="ARBA00002286"/>
    </source>
</evidence>
<dbReference type="EMBL" id="DYWQ01000118">
    <property type="protein sequence ID" value="HJF45668.1"/>
    <property type="molecule type" value="Genomic_DNA"/>
</dbReference>
<evidence type="ECO:0000313" key="4">
    <source>
        <dbReference type="EMBL" id="HJF45668.1"/>
    </source>
</evidence>
<name>A0A921KLT4_9ACTN</name>
<comment type="function">
    <text evidence="1">Involved in the transposition of the insertion sequence.</text>
</comment>
<evidence type="ECO:0000256" key="2">
    <source>
        <dbReference type="SAM" id="MobiDB-lite"/>
    </source>
</evidence>
<dbReference type="GO" id="GO:0003676">
    <property type="term" value="F:nucleic acid binding"/>
    <property type="evidence" value="ECO:0007669"/>
    <property type="project" value="InterPro"/>
</dbReference>
<dbReference type="Pfam" id="PF00665">
    <property type="entry name" value="rve"/>
    <property type="match status" value="1"/>
</dbReference>
<dbReference type="InterPro" id="IPR012337">
    <property type="entry name" value="RNaseH-like_sf"/>
</dbReference>
<dbReference type="SUPFAM" id="SSF53098">
    <property type="entry name" value="Ribonuclease H-like"/>
    <property type="match status" value="1"/>
</dbReference>
<dbReference type="InterPro" id="IPR050900">
    <property type="entry name" value="Transposase_IS3/IS150/IS904"/>
</dbReference>
<dbReference type="PANTHER" id="PTHR46889:SF4">
    <property type="entry name" value="TRANSPOSASE INSO FOR INSERTION SEQUENCE ELEMENT IS911B-RELATED"/>
    <property type="match status" value="1"/>
</dbReference>
<accession>A0A921KLT4</accession>
<dbReference type="InterPro" id="IPR025948">
    <property type="entry name" value="HTH-like_dom"/>
</dbReference>
<proteinExistence type="predicted"/>
<dbReference type="PANTHER" id="PTHR46889">
    <property type="entry name" value="TRANSPOSASE INSF FOR INSERTION SEQUENCE IS3B-RELATED"/>
    <property type="match status" value="1"/>
</dbReference>
<protein>
    <submittedName>
        <fullName evidence="4">IS3 family transposase</fullName>
    </submittedName>
</protein>
<comment type="caution">
    <text evidence="4">The sequence shown here is derived from an EMBL/GenBank/DDBJ whole genome shotgun (WGS) entry which is preliminary data.</text>
</comment>
<dbReference type="Pfam" id="PF13333">
    <property type="entry name" value="rve_2"/>
    <property type="match status" value="1"/>
</dbReference>
<dbReference type="AlphaFoldDB" id="A0A921KLT4"/>
<dbReference type="InterPro" id="IPR048020">
    <property type="entry name" value="Transpos_IS3"/>
</dbReference>
<feature type="region of interest" description="Disordered" evidence="2">
    <location>
        <begin position="207"/>
        <end position="237"/>
    </location>
</feature>